<accession>A0AAV7QYB2</accession>
<feature type="region of interest" description="Disordered" evidence="1">
    <location>
        <begin position="1"/>
        <end position="71"/>
    </location>
</feature>
<reference evidence="2" key="1">
    <citation type="journal article" date="2022" name="bioRxiv">
        <title>Sequencing and chromosome-scale assembly of the giantPleurodeles waltlgenome.</title>
        <authorList>
            <person name="Brown T."/>
            <person name="Elewa A."/>
            <person name="Iarovenko S."/>
            <person name="Subramanian E."/>
            <person name="Araus A.J."/>
            <person name="Petzold A."/>
            <person name="Susuki M."/>
            <person name="Suzuki K.-i.T."/>
            <person name="Hayashi T."/>
            <person name="Toyoda A."/>
            <person name="Oliveira C."/>
            <person name="Osipova E."/>
            <person name="Leigh N.D."/>
            <person name="Simon A."/>
            <person name="Yun M.H."/>
        </authorList>
    </citation>
    <scope>NUCLEOTIDE SEQUENCE</scope>
    <source>
        <strain evidence="2">20211129_DDA</strain>
        <tissue evidence="2">Liver</tissue>
    </source>
</reference>
<sequence>MQAQSETRKKKGKRGTTAAPLRSQALRERQEVVHAAASLGGERMGSLRQSESHSDQESMSGSACCSSHDASDSLPQITLGTSNEILRRVLFLGRARPGGWPEPIITVDSLRATMCKEARALKLLNSDNWNIYEPNNSMASVLTSLGAGKYFPKMKDQTVGGEPRALQTVGGEPRALPLVLALASTYNF</sequence>
<gene>
    <name evidence="2" type="ORF">NDU88_010552</name>
</gene>
<comment type="caution">
    <text evidence="2">The sequence shown here is derived from an EMBL/GenBank/DDBJ whole genome shotgun (WGS) entry which is preliminary data.</text>
</comment>
<proteinExistence type="predicted"/>
<evidence type="ECO:0000313" key="2">
    <source>
        <dbReference type="EMBL" id="KAJ1144251.1"/>
    </source>
</evidence>
<dbReference type="EMBL" id="JANPWB010000010">
    <property type="protein sequence ID" value="KAJ1144251.1"/>
    <property type="molecule type" value="Genomic_DNA"/>
</dbReference>
<dbReference type="Proteomes" id="UP001066276">
    <property type="component" value="Chromosome 6"/>
</dbReference>
<evidence type="ECO:0000313" key="3">
    <source>
        <dbReference type="Proteomes" id="UP001066276"/>
    </source>
</evidence>
<evidence type="ECO:0000256" key="1">
    <source>
        <dbReference type="SAM" id="MobiDB-lite"/>
    </source>
</evidence>
<keyword evidence="3" id="KW-1185">Reference proteome</keyword>
<organism evidence="2 3">
    <name type="scientific">Pleurodeles waltl</name>
    <name type="common">Iberian ribbed newt</name>
    <dbReference type="NCBI Taxonomy" id="8319"/>
    <lineage>
        <taxon>Eukaryota</taxon>
        <taxon>Metazoa</taxon>
        <taxon>Chordata</taxon>
        <taxon>Craniata</taxon>
        <taxon>Vertebrata</taxon>
        <taxon>Euteleostomi</taxon>
        <taxon>Amphibia</taxon>
        <taxon>Batrachia</taxon>
        <taxon>Caudata</taxon>
        <taxon>Salamandroidea</taxon>
        <taxon>Salamandridae</taxon>
        <taxon>Pleurodelinae</taxon>
        <taxon>Pleurodeles</taxon>
    </lineage>
</organism>
<protein>
    <submittedName>
        <fullName evidence="2">Uncharacterized protein</fullName>
    </submittedName>
</protein>
<dbReference type="AlphaFoldDB" id="A0AAV7QYB2"/>
<name>A0AAV7QYB2_PLEWA</name>